<dbReference type="Gene3D" id="3.30.470.10">
    <property type="match status" value="1"/>
</dbReference>
<evidence type="ECO:0000256" key="10">
    <source>
        <dbReference type="ARBA" id="ARBA00022679"/>
    </source>
</evidence>
<evidence type="ECO:0000256" key="3">
    <source>
        <dbReference type="ARBA" id="ARBA00004824"/>
    </source>
</evidence>
<keyword evidence="9" id="KW-0028">Amino-acid biosynthesis</keyword>
<dbReference type="GO" id="GO:0009097">
    <property type="term" value="P:isoleucine biosynthetic process"/>
    <property type="evidence" value="ECO:0007669"/>
    <property type="project" value="UniProtKB-UniPathway"/>
</dbReference>
<evidence type="ECO:0000256" key="15">
    <source>
        <dbReference type="ARBA" id="ARBA00049229"/>
    </source>
</evidence>
<evidence type="ECO:0000256" key="5">
    <source>
        <dbReference type="ARBA" id="ARBA00005072"/>
    </source>
</evidence>
<feature type="modified residue" description="N6-(pyridoxal phosphate)lysine" evidence="16">
    <location>
        <position position="195"/>
    </location>
</feature>
<comment type="cofactor">
    <cofactor evidence="1">
        <name>pyridoxal 5'-phosphate</name>
        <dbReference type="ChEBI" id="CHEBI:597326"/>
    </cofactor>
</comment>
<evidence type="ECO:0000313" key="17">
    <source>
        <dbReference type="EMBL" id="PKQ69655.1"/>
    </source>
</evidence>
<accession>A0A2N3IH61</accession>
<dbReference type="EC" id="2.6.1.42" evidence="7"/>
<dbReference type="UniPathway" id="UPA00049">
    <property type="reaction ID" value="UER00062"/>
</dbReference>
<evidence type="ECO:0000256" key="8">
    <source>
        <dbReference type="ARBA" id="ARBA00022576"/>
    </source>
</evidence>
<dbReference type="Gene3D" id="3.20.10.10">
    <property type="entry name" value="D-amino Acid Aminotransferase, subunit A, domain 2"/>
    <property type="match status" value="1"/>
</dbReference>
<comment type="pathway">
    <text evidence="5">Amino-acid biosynthesis; L-leucine biosynthesis; L-leucine from 3-methyl-2-oxobutanoate: step 4/4.</text>
</comment>
<dbReference type="OrthoDB" id="9804984at2"/>
<keyword evidence="18" id="KW-1185">Reference proteome</keyword>
<dbReference type="CDD" id="cd01557">
    <property type="entry name" value="BCAT_beta_family"/>
    <property type="match status" value="1"/>
</dbReference>
<dbReference type="AlphaFoldDB" id="A0A2N3IH61"/>
<evidence type="ECO:0000256" key="1">
    <source>
        <dbReference type="ARBA" id="ARBA00001933"/>
    </source>
</evidence>
<dbReference type="UniPathway" id="UPA00047">
    <property type="reaction ID" value="UER00058"/>
</dbReference>
<dbReference type="InterPro" id="IPR043132">
    <property type="entry name" value="BCAT-like_C"/>
</dbReference>
<dbReference type="EMBL" id="NKXO01000018">
    <property type="protein sequence ID" value="PKQ69655.1"/>
    <property type="molecule type" value="Genomic_DNA"/>
</dbReference>
<comment type="catalytic activity">
    <reaction evidence="13">
        <text>L-valine + 2-oxoglutarate = 3-methyl-2-oxobutanoate + L-glutamate</text>
        <dbReference type="Rhea" id="RHEA:24813"/>
        <dbReference type="ChEBI" id="CHEBI:11851"/>
        <dbReference type="ChEBI" id="CHEBI:16810"/>
        <dbReference type="ChEBI" id="CHEBI:29985"/>
        <dbReference type="ChEBI" id="CHEBI:57762"/>
        <dbReference type="EC" id="2.6.1.42"/>
    </reaction>
</comment>
<keyword evidence="12" id="KW-0100">Branched-chain amino acid biosynthesis</keyword>
<name>A0A2N3IH61_9BACT</name>
<dbReference type="GO" id="GO:0009098">
    <property type="term" value="P:L-leucine biosynthetic process"/>
    <property type="evidence" value="ECO:0007669"/>
    <property type="project" value="UniProtKB-UniPathway"/>
</dbReference>
<evidence type="ECO:0000313" key="18">
    <source>
        <dbReference type="Proteomes" id="UP000233387"/>
    </source>
</evidence>
<evidence type="ECO:0000256" key="11">
    <source>
        <dbReference type="ARBA" id="ARBA00022898"/>
    </source>
</evidence>
<evidence type="ECO:0000256" key="13">
    <source>
        <dbReference type="ARBA" id="ARBA00048212"/>
    </source>
</evidence>
<keyword evidence="8 17" id="KW-0032">Aminotransferase</keyword>
<evidence type="ECO:0000256" key="7">
    <source>
        <dbReference type="ARBA" id="ARBA00013053"/>
    </source>
</evidence>
<reference evidence="17 18" key="1">
    <citation type="submission" date="2017-06" db="EMBL/GenBank/DDBJ databases">
        <title>Raineya orbicola gen. nov., sp. nov. a slightly thermophilic bacterium of the phylum Bacteroidetes and the description of Raineyaceae fam. nov.</title>
        <authorList>
            <person name="Albuquerque L."/>
            <person name="Polonia A.R.M."/>
            <person name="Barroso C."/>
            <person name="Froufe H.J.C."/>
            <person name="Lage O."/>
            <person name="Lobo-Da-Cunha A."/>
            <person name="Egas C."/>
            <person name="Da Costa M.S."/>
        </authorList>
    </citation>
    <scope>NUCLEOTIDE SEQUENCE [LARGE SCALE GENOMIC DNA]</scope>
    <source>
        <strain evidence="17 18">SPSPC-11</strain>
    </source>
</reference>
<comment type="pathway">
    <text evidence="3">Amino-acid biosynthesis; L-isoleucine biosynthesis; L-isoleucine from 2-oxobutanoate: step 4/4.</text>
</comment>
<proteinExistence type="inferred from homology"/>
<sequence length="354" mass="40245">MIETLPLEIELTSQSRIDGVDFENLGFGRVFSDHMLVAEYKNGEWVSAKVMPYGNLYMSPAMSVLHYGQSIFEGLKAQYMKDGRISVFRPWENHKRMLASAERMCMPAVPEDLFIGGIKQLIEIDKKWIPKQKGASLYIRPFMFASEEFLGVRPSQEYKFIIFTCPVGNYYSEPVRLKIETHYSRVAQGGIGCAKTAGNYAASLYGAVKVQKMGYHQALWTNSLTHEYIEEVGTMNIMFRIGNRVLTPELGDTILKGVTRDSVLTLAREWGYEVEERKVSVKEIAEALQNGMLDEAFGLGTAAVVAHVKVMHYDGKDYELPPLEKRTLANKIYDYLIQLRNGDIEDTHNWLLIL</sequence>
<dbReference type="PANTHER" id="PTHR11825">
    <property type="entry name" value="SUBGROUP IIII AMINOTRANSFERASE"/>
    <property type="match status" value="1"/>
</dbReference>
<evidence type="ECO:0000256" key="14">
    <source>
        <dbReference type="ARBA" id="ARBA00048798"/>
    </source>
</evidence>
<evidence type="ECO:0000256" key="9">
    <source>
        <dbReference type="ARBA" id="ARBA00022605"/>
    </source>
</evidence>
<evidence type="ECO:0000256" key="4">
    <source>
        <dbReference type="ARBA" id="ARBA00004931"/>
    </source>
</evidence>
<dbReference type="SUPFAM" id="SSF56752">
    <property type="entry name" value="D-aminoacid aminotransferase-like PLP-dependent enzymes"/>
    <property type="match status" value="1"/>
</dbReference>
<dbReference type="InterPro" id="IPR001544">
    <property type="entry name" value="Aminotrans_IV"/>
</dbReference>
<keyword evidence="11" id="KW-0663">Pyridoxal phosphate</keyword>
<dbReference type="InterPro" id="IPR033939">
    <property type="entry name" value="BCAT_family"/>
</dbReference>
<dbReference type="GO" id="GO:0009099">
    <property type="term" value="P:L-valine biosynthetic process"/>
    <property type="evidence" value="ECO:0007669"/>
    <property type="project" value="UniProtKB-UniPathway"/>
</dbReference>
<comment type="similarity">
    <text evidence="6">Belongs to the class-IV pyridoxal-phosphate-dependent aminotransferase family.</text>
</comment>
<dbReference type="UniPathway" id="UPA00048">
    <property type="reaction ID" value="UER00073"/>
</dbReference>
<dbReference type="NCBIfam" id="NF009897">
    <property type="entry name" value="PRK13357.1"/>
    <property type="match status" value="1"/>
</dbReference>
<dbReference type="PANTHER" id="PTHR11825:SF44">
    <property type="entry name" value="BRANCHED-CHAIN-AMINO-ACID AMINOTRANSFERASE"/>
    <property type="match status" value="1"/>
</dbReference>
<evidence type="ECO:0000256" key="16">
    <source>
        <dbReference type="PIRSR" id="PIRSR006468-1"/>
    </source>
</evidence>
<gene>
    <name evidence="17" type="ORF">Rain11_1327</name>
</gene>
<comment type="catalytic activity">
    <reaction evidence="14">
        <text>L-isoleucine + 2-oxoglutarate = (S)-3-methyl-2-oxopentanoate + L-glutamate</text>
        <dbReference type="Rhea" id="RHEA:24801"/>
        <dbReference type="ChEBI" id="CHEBI:16810"/>
        <dbReference type="ChEBI" id="CHEBI:29985"/>
        <dbReference type="ChEBI" id="CHEBI:35146"/>
        <dbReference type="ChEBI" id="CHEBI:58045"/>
        <dbReference type="EC" id="2.6.1.42"/>
    </reaction>
</comment>
<dbReference type="Proteomes" id="UP000233387">
    <property type="component" value="Unassembled WGS sequence"/>
</dbReference>
<dbReference type="Pfam" id="PF01063">
    <property type="entry name" value="Aminotran_4"/>
    <property type="match status" value="1"/>
</dbReference>
<dbReference type="InterPro" id="IPR043131">
    <property type="entry name" value="BCAT-like_N"/>
</dbReference>
<dbReference type="GO" id="GO:0004084">
    <property type="term" value="F:branched-chain-amino-acid transaminase activity"/>
    <property type="evidence" value="ECO:0007669"/>
    <property type="project" value="UniProtKB-EC"/>
</dbReference>
<dbReference type="InterPro" id="IPR036038">
    <property type="entry name" value="Aminotransferase-like"/>
</dbReference>
<protein>
    <recommendedName>
        <fullName evidence="7">branched-chain-amino-acid transaminase</fullName>
        <ecNumber evidence="7">2.6.1.42</ecNumber>
    </recommendedName>
</protein>
<evidence type="ECO:0000256" key="12">
    <source>
        <dbReference type="ARBA" id="ARBA00023304"/>
    </source>
</evidence>
<organism evidence="17 18">
    <name type="scientific">Raineya orbicola</name>
    <dbReference type="NCBI Taxonomy" id="2016530"/>
    <lineage>
        <taxon>Bacteria</taxon>
        <taxon>Pseudomonadati</taxon>
        <taxon>Bacteroidota</taxon>
        <taxon>Cytophagia</taxon>
        <taxon>Cytophagales</taxon>
        <taxon>Raineyaceae</taxon>
        <taxon>Raineya</taxon>
    </lineage>
</organism>
<evidence type="ECO:0000256" key="6">
    <source>
        <dbReference type="ARBA" id="ARBA00009320"/>
    </source>
</evidence>
<comment type="caution">
    <text evidence="17">The sequence shown here is derived from an EMBL/GenBank/DDBJ whole genome shotgun (WGS) entry which is preliminary data.</text>
</comment>
<keyword evidence="10 17" id="KW-0808">Transferase</keyword>
<comment type="function">
    <text evidence="2">Acts on leucine, isoleucine and valine.</text>
</comment>
<evidence type="ECO:0000256" key="2">
    <source>
        <dbReference type="ARBA" id="ARBA00003109"/>
    </source>
</evidence>
<dbReference type="NCBIfam" id="TIGR01123">
    <property type="entry name" value="ilvE_II"/>
    <property type="match status" value="1"/>
</dbReference>
<dbReference type="PIRSF" id="PIRSF006468">
    <property type="entry name" value="BCAT1"/>
    <property type="match status" value="1"/>
</dbReference>
<comment type="catalytic activity">
    <reaction evidence="15">
        <text>L-leucine + 2-oxoglutarate = 4-methyl-2-oxopentanoate + L-glutamate</text>
        <dbReference type="Rhea" id="RHEA:18321"/>
        <dbReference type="ChEBI" id="CHEBI:16810"/>
        <dbReference type="ChEBI" id="CHEBI:17865"/>
        <dbReference type="ChEBI" id="CHEBI:29985"/>
        <dbReference type="ChEBI" id="CHEBI:57427"/>
        <dbReference type="EC" id="2.6.1.42"/>
    </reaction>
</comment>
<dbReference type="InterPro" id="IPR005786">
    <property type="entry name" value="B_amino_transII"/>
</dbReference>
<comment type="pathway">
    <text evidence="4">Amino-acid biosynthesis; L-valine biosynthesis; L-valine from pyruvate: step 4/4.</text>
</comment>